<name>A0A926ZL80_9CYAN</name>
<proteinExistence type="predicted"/>
<dbReference type="AlphaFoldDB" id="A0A926ZL80"/>
<sequence length="188" mass="20265">MINRLFQLVASLVLLSLLIGIVGAAMSGSDRAFDIRPIIAWWSGLGSTTIKAASKAGVDRGENPEPINKVVGSALERGKSKVQQNLKKSGASIAQPRSDTGKPDARLAVCKNGSIKSQSARDLPLGLALKLKQEIDSGKKFRSLIEVQARLGQPACNEQTKWRYLVDGNRALDATQTKGSVTFRFTNF</sequence>
<gene>
    <name evidence="1" type="ORF">H6G03_27670</name>
</gene>
<accession>A0A926ZL80</accession>
<dbReference type="Proteomes" id="UP000641646">
    <property type="component" value="Unassembled WGS sequence"/>
</dbReference>
<reference evidence="1" key="2">
    <citation type="submission" date="2020-08" db="EMBL/GenBank/DDBJ databases">
        <authorList>
            <person name="Chen M."/>
            <person name="Teng W."/>
            <person name="Zhao L."/>
            <person name="Hu C."/>
            <person name="Zhou Y."/>
            <person name="Han B."/>
            <person name="Song L."/>
            <person name="Shu W."/>
        </authorList>
    </citation>
    <scope>NUCLEOTIDE SEQUENCE</scope>
    <source>
        <strain evidence="1">FACHB-1375</strain>
    </source>
</reference>
<evidence type="ECO:0000313" key="2">
    <source>
        <dbReference type="Proteomes" id="UP000641646"/>
    </source>
</evidence>
<dbReference type="RefSeq" id="WP_190471927.1">
    <property type="nucleotide sequence ID" value="NZ_JACJPW010000095.1"/>
</dbReference>
<evidence type="ECO:0000313" key="1">
    <source>
        <dbReference type="EMBL" id="MBD2184806.1"/>
    </source>
</evidence>
<organism evidence="1 2">
    <name type="scientific">Aerosakkonema funiforme FACHB-1375</name>
    <dbReference type="NCBI Taxonomy" id="2949571"/>
    <lineage>
        <taxon>Bacteria</taxon>
        <taxon>Bacillati</taxon>
        <taxon>Cyanobacteriota</taxon>
        <taxon>Cyanophyceae</taxon>
        <taxon>Oscillatoriophycideae</taxon>
        <taxon>Aerosakkonematales</taxon>
        <taxon>Aerosakkonemataceae</taxon>
        <taxon>Aerosakkonema</taxon>
    </lineage>
</organism>
<comment type="caution">
    <text evidence="1">The sequence shown here is derived from an EMBL/GenBank/DDBJ whole genome shotgun (WGS) entry which is preliminary data.</text>
</comment>
<dbReference type="EMBL" id="JACJPW010000095">
    <property type="protein sequence ID" value="MBD2184806.1"/>
    <property type="molecule type" value="Genomic_DNA"/>
</dbReference>
<reference evidence="1" key="1">
    <citation type="journal article" date="2015" name="ISME J.">
        <title>Draft Genome Sequence of Streptomyces incarnatus NRRL8089, which Produces the Nucleoside Antibiotic Sinefungin.</title>
        <authorList>
            <person name="Oshima K."/>
            <person name="Hattori M."/>
            <person name="Shimizu H."/>
            <person name="Fukuda K."/>
            <person name="Nemoto M."/>
            <person name="Inagaki K."/>
            <person name="Tamura T."/>
        </authorList>
    </citation>
    <scope>NUCLEOTIDE SEQUENCE</scope>
    <source>
        <strain evidence="1">FACHB-1375</strain>
    </source>
</reference>
<keyword evidence="2" id="KW-1185">Reference proteome</keyword>
<protein>
    <submittedName>
        <fullName evidence="1">Uncharacterized protein</fullName>
    </submittedName>
</protein>